<organism evidence="2 3">
    <name type="scientific">Mesorhizobium erdmanii</name>
    <dbReference type="NCBI Taxonomy" id="1777866"/>
    <lineage>
        <taxon>Bacteria</taxon>
        <taxon>Pseudomonadati</taxon>
        <taxon>Pseudomonadota</taxon>
        <taxon>Alphaproteobacteria</taxon>
        <taxon>Hyphomicrobiales</taxon>
        <taxon>Phyllobacteriaceae</taxon>
        <taxon>Mesorhizobium</taxon>
    </lineage>
</organism>
<evidence type="ECO:0000313" key="3">
    <source>
        <dbReference type="Proteomes" id="UP000290444"/>
    </source>
</evidence>
<dbReference type="InterPro" id="IPR024467">
    <property type="entry name" value="Xre/MbcA/ParS-like_toxin-bd"/>
</dbReference>
<protein>
    <recommendedName>
        <fullName evidence="1">Antitoxin Xre/MbcA/ParS-like toxin-binding domain-containing protein</fullName>
    </recommendedName>
</protein>
<dbReference type="AlphaFoldDB" id="A0A4Q1UV35"/>
<dbReference type="Proteomes" id="UP000290444">
    <property type="component" value="Unassembled WGS sequence"/>
</dbReference>
<proteinExistence type="predicted"/>
<comment type="caution">
    <text evidence="2">The sequence shown here is derived from an EMBL/GenBank/DDBJ whole genome shotgun (WGS) entry which is preliminary data.</text>
</comment>
<dbReference type="Pfam" id="PF09722">
    <property type="entry name" value="Xre_MbcA_ParS_C"/>
    <property type="match status" value="1"/>
</dbReference>
<name>A0A4Q1UV35_9HYPH</name>
<feature type="domain" description="Antitoxin Xre/MbcA/ParS-like toxin-binding" evidence="1">
    <location>
        <begin position="504"/>
        <end position="550"/>
    </location>
</feature>
<accession>A0A4Q1UV35</accession>
<evidence type="ECO:0000259" key="1">
    <source>
        <dbReference type="Pfam" id="PF09722"/>
    </source>
</evidence>
<dbReference type="EMBL" id="MZXX01000025">
    <property type="protein sequence ID" value="RXT42855.1"/>
    <property type="molecule type" value="Genomic_DNA"/>
</dbReference>
<evidence type="ECO:0000313" key="2">
    <source>
        <dbReference type="EMBL" id="RXT42855.1"/>
    </source>
</evidence>
<reference evidence="2 3" key="1">
    <citation type="submission" date="2017-03" db="EMBL/GenBank/DDBJ databases">
        <authorList>
            <person name="Safronova V.I."/>
            <person name="Sazanova A.L."/>
            <person name="Chirak E.R."/>
        </authorList>
    </citation>
    <scope>NUCLEOTIDE SEQUENCE [LARGE SCALE GENOMIC DNA]</scope>
    <source>
        <strain evidence="2 3">Opo-242</strain>
    </source>
</reference>
<sequence>MRMRPAGHRLFGSDRAELVYGQKSGGKLVHISEVERGLKCDCVCPGCGIRLVARTKADKVVPHFAHYGPACGGAPETALHKIAKQIVADSLTLVVPKRIAIHGAVERALPGATDIKLESARIEYNDPDGIVPDLYVTVKGHELFVEVAVTHPCDEEKIRRIREHGIAAIEIDLSRIPRDASPGIVADAVLRMAPRRWLFNKTIDDAVTGLREEDQNSRIAAEKKLQSEAGRLIKDYLTSMGSFSGKGDSVPRMDALRDLGLLQYIGVDVAGYGCFSVPPAIWQAVILTEVLLGRKTGKQLVKAVPIANYLETRRFIAPLFRRVSSELEAAAIKDFAAPWRAVDSYLRYLVDAGVAVERTYGFVLDGGLVERWTEWVLADAQRRAVFDHAVKVATWIIGQVPDDERRGLTIKDWLATASDAGPSYFDLLNDADAQADISAKLGLIQTLFRGSRVDVEDLLHLPISQEIVRRLDAIAIKEAERKAAAAKSAEDARRGRGDEIGAEAAKLFGGSELEWLKTPNERLEGRTPLEAAARGVHGLAMAKEILHQIERQRHTEFEHAAEIQRHRDRLTRDAQTRLRSAAHSFLRDRSEDTDNLPPIIYCKDEKTYRVALKALGKWELFLKAQAIPF</sequence>
<gene>
    <name evidence="2" type="ORF">B5V01_21735</name>
</gene>